<name>A0ABU5DUF9_9PROT</name>
<protein>
    <submittedName>
        <fullName evidence="1">Uncharacterized protein</fullName>
    </submittedName>
</protein>
<evidence type="ECO:0000313" key="1">
    <source>
        <dbReference type="EMBL" id="MDY0870945.1"/>
    </source>
</evidence>
<organism evidence="1 2">
    <name type="scientific">Dongia rigui</name>
    <dbReference type="NCBI Taxonomy" id="940149"/>
    <lineage>
        <taxon>Bacteria</taxon>
        <taxon>Pseudomonadati</taxon>
        <taxon>Pseudomonadota</taxon>
        <taxon>Alphaproteobacteria</taxon>
        <taxon>Rhodospirillales</taxon>
        <taxon>Dongiaceae</taxon>
        <taxon>Dongia</taxon>
    </lineage>
</organism>
<keyword evidence="2" id="KW-1185">Reference proteome</keyword>
<dbReference type="RefSeq" id="WP_320499316.1">
    <property type="nucleotide sequence ID" value="NZ_JAXCLX010000001.1"/>
</dbReference>
<dbReference type="EMBL" id="JAXCLX010000001">
    <property type="protein sequence ID" value="MDY0870945.1"/>
    <property type="molecule type" value="Genomic_DNA"/>
</dbReference>
<reference evidence="1 2" key="1">
    <citation type="journal article" date="2013" name="Antonie Van Leeuwenhoek">
        <title>Dongia rigui sp. nov., isolated from freshwater of a large wetland in Korea.</title>
        <authorList>
            <person name="Baik K.S."/>
            <person name="Hwang Y.M."/>
            <person name="Choi J.S."/>
            <person name="Kwon J."/>
            <person name="Seong C.N."/>
        </authorList>
    </citation>
    <scope>NUCLEOTIDE SEQUENCE [LARGE SCALE GENOMIC DNA]</scope>
    <source>
        <strain evidence="1 2">04SU4-P</strain>
    </source>
</reference>
<dbReference type="Proteomes" id="UP001271769">
    <property type="component" value="Unassembled WGS sequence"/>
</dbReference>
<accession>A0ABU5DUF9</accession>
<sequence length="160" mass="16789">MTKIRAAGSFEDATLDVLRILGVTNAAKAANLSPKTIRDYSDPDRAGRPTLAKSVLLDAACYAKVGRAPFLEAYTKQLADATAQTPREAGDVLSEALDLPGAVGRLLDVIRKSRTPGSPNGVKLSPNEASAIVKEIKAPRQELDDLEFAVVSAAAKSSNG</sequence>
<gene>
    <name evidence="1" type="ORF">SMD31_03390</name>
</gene>
<proteinExistence type="predicted"/>
<comment type="caution">
    <text evidence="1">The sequence shown here is derived from an EMBL/GenBank/DDBJ whole genome shotgun (WGS) entry which is preliminary data.</text>
</comment>
<evidence type="ECO:0000313" key="2">
    <source>
        <dbReference type="Proteomes" id="UP001271769"/>
    </source>
</evidence>